<comment type="subcellular location">
    <subcellularLocation>
        <location evidence="4">Cell membrane</location>
        <topology evidence="4">Multi-pass membrane protein</topology>
    </subcellularLocation>
    <subcellularLocation>
        <location evidence="3">Cytoplasm</location>
    </subcellularLocation>
</comment>
<gene>
    <name evidence="25" type="ORF">GCM10023187_05250</name>
</gene>
<comment type="catalytic activity">
    <reaction evidence="1">
        <text>ATP + protein L-histidine = ADP + protein N-phospho-L-histidine.</text>
        <dbReference type="EC" id="2.7.13.3"/>
    </reaction>
</comment>
<dbReference type="PANTHER" id="PTHR24421">
    <property type="entry name" value="NITRATE/NITRITE SENSOR PROTEIN NARX-RELATED"/>
    <property type="match status" value="1"/>
</dbReference>
<keyword evidence="9" id="KW-0963">Cytoplasm</keyword>
<evidence type="ECO:0000256" key="18">
    <source>
        <dbReference type="ARBA" id="ARBA00023136"/>
    </source>
</evidence>
<dbReference type="InterPro" id="IPR003594">
    <property type="entry name" value="HATPase_dom"/>
</dbReference>
<evidence type="ECO:0000256" key="11">
    <source>
        <dbReference type="ARBA" id="ARBA00022692"/>
    </source>
</evidence>
<keyword evidence="7" id="KW-1003">Cell membrane</keyword>
<evidence type="ECO:0000313" key="26">
    <source>
        <dbReference type="Proteomes" id="UP001500936"/>
    </source>
</evidence>
<keyword evidence="10" id="KW-0808">Transferase</keyword>
<evidence type="ECO:0000256" key="1">
    <source>
        <dbReference type="ARBA" id="ARBA00000085"/>
    </source>
</evidence>
<evidence type="ECO:0000256" key="12">
    <source>
        <dbReference type="ARBA" id="ARBA00022723"/>
    </source>
</evidence>
<name>A0ABP8JVM8_9BACT</name>
<evidence type="ECO:0000256" key="13">
    <source>
        <dbReference type="ARBA" id="ARBA00022777"/>
    </source>
</evidence>
<dbReference type="Gene3D" id="1.25.40.10">
    <property type="entry name" value="Tetratricopeptide repeat domain"/>
    <property type="match status" value="2"/>
</dbReference>
<evidence type="ECO:0000256" key="21">
    <source>
        <dbReference type="PROSITE-ProRule" id="PRU00339"/>
    </source>
</evidence>
<evidence type="ECO:0000313" key="25">
    <source>
        <dbReference type="EMBL" id="GAA4396753.1"/>
    </source>
</evidence>
<dbReference type="Pfam" id="PF13424">
    <property type="entry name" value="TPR_12"/>
    <property type="match status" value="1"/>
</dbReference>
<keyword evidence="12" id="KW-0479">Metal-binding</keyword>
<dbReference type="PRINTS" id="PR00344">
    <property type="entry name" value="BCTRLSENSOR"/>
</dbReference>
<evidence type="ECO:0000256" key="19">
    <source>
        <dbReference type="ARBA" id="ARBA00024827"/>
    </source>
</evidence>
<dbReference type="InterPro" id="IPR050482">
    <property type="entry name" value="Sensor_HK_TwoCompSys"/>
</dbReference>
<evidence type="ECO:0000256" key="9">
    <source>
        <dbReference type="ARBA" id="ARBA00022490"/>
    </source>
</evidence>
<dbReference type="PANTHER" id="PTHR24421:SF37">
    <property type="entry name" value="SENSOR HISTIDINE KINASE NARS"/>
    <property type="match status" value="1"/>
</dbReference>
<dbReference type="EC" id="2.7.13.3" evidence="5"/>
<evidence type="ECO:0000256" key="23">
    <source>
        <dbReference type="SAM" id="Phobius"/>
    </source>
</evidence>
<keyword evidence="15" id="KW-0408">Iron</keyword>
<sequence>MRIGILLFGILVTLTLHAQSVTDSLMRELARTEKRRPIFVRDSTRFRLLVGLGEQVENWEQARNYWQMAINLAEKYNWIAGRLEAYQGMGMHYRRKGSFLEAVYYFQRGLHLAEQFNDQRYQVKCYQTLGVAYSDAGDVAQSLKAHLTAAKLARTLDRHLYLSALNDIGNLYFHDKKYAKALRYYQQCIWQNQPVDSIQQVWFLVNKATTLQELNQPDSSIATFLHLFRFSRYFTREDSVEAYARLGLLYVKIGKTEQGLKYGLKAESLALKVHNYYPRSLASQALVEAYAAKKQWESAFFYGRQVHIYRDSILSQEQRQRLEAAKEGYKSEKRRTENEYLNAKMRIQQRVNKLLWTGLGLISVLGGSLIYVNILLRKRGKEIENQKNEISRMNSSLERRVEVRTAELLLANKELKRKNKEIEEALLKGQTLERKRVASELHDNLGGTLAAIQWYINSLLITEGANSQNNFNDLYHMVARAYGEVRLLAHHMMPEVLEKEGLENALHELAIPINKSKRLQLTVETEPVSAHLTTRQKFELYSIALELCTNILKHARATEAYLRLNRNADEVIMEVNDNGIGIDEDIIKQGMGLKNIQNRLDAVGGRYSLRSLMGEGTMVLISIPYLNSQSGPVEVVDHEPEES</sequence>
<protein>
    <recommendedName>
        <fullName evidence="6">Oxygen sensor histidine kinase NreB</fullName>
        <ecNumber evidence="5">2.7.13.3</ecNumber>
    </recommendedName>
    <alternativeName>
        <fullName evidence="20">Nitrogen regulation protein B</fullName>
    </alternativeName>
</protein>
<feature type="transmembrane region" description="Helical" evidence="23">
    <location>
        <begin position="354"/>
        <end position="376"/>
    </location>
</feature>
<keyword evidence="26" id="KW-1185">Reference proteome</keyword>
<comment type="function">
    <text evidence="19">Member of the two-component regulatory system NreB/NreC involved in the control of dissimilatory nitrate/nitrite reduction in response to oxygen. NreB functions as a direct oxygen sensor histidine kinase which is autophosphorylated, in the absence of oxygen, probably at the conserved histidine residue, and transfers its phosphate group probably to a conserved aspartate residue of NreC. NreB/NreC activates the expression of the nitrate (narGHJI) and nitrite (nir) reductase operons, as well as the putative nitrate transporter gene narT.</text>
</comment>
<comment type="cofactor">
    <cofactor evidence="2">
        <name>[4Fe-4S] cluster</name>
        <dbReference type="ChEBI" id="CHEBI:49883"/>
    </cofactor>
</comment>
<feature type="repeat" description="TPR" evidence="21">
    <location>
        <begin position="83"/>
        <end position="116"/>
    </location>
</feature>
<organism evidence="25 26">
    <name type="scientific">Nibrella viscosa</name>
    <dbReference type="NCBI Taxonomy" id="1084524"/>
    <lineage>
        <taxon>Bacteria</taxon>
        <taxon>Pseudomonadati</taxon>
        <taxon>Bacteroidota</taxon>
        <taxon>Cytophagia</taxon>
        <taxon>Cytophagales</taxon>
        <taxon>Spirosomataceae</taxon>
        <taxon>Nibrella</taxon>
    </lineage>
</organism>
<dbReference type="InterPro" id="IPR036890">
    <property type="entry name" value="HATPase_C_sf"/>
</dbReference>
<keyword evidence="11 23" id="KW-0812">Transmembrane</keyword>
<dbReference type="SUPFAM" id="SSF48452">
    <property type="entry name" value="TPR-like"/>
    <property type="match status" value="2"/>
</dbReference>
<comment type="caution">
    <text evidence="25">The sequence shown here is derived from an EMBL/GenBank/DDBJ whole genome shotgun (WGS) entry which is preliminary data.</text>
</comment>
<dbReference type="Pfam" id="PF07730">
    <property type="entry name" value="HisKA_3"/>
    <property type="match status" value="1"/>
</dbReference>
<evidence type="ECO:0000256" key="15">
    <source>
        <dbReference type="ARBA" id="ARBA00023004"/>
    </source>
</evidence>
<evidence type="ECO:0000256" key="4">
    <source>
        <dbReference type="ARBA" id="ARBA00004651"/>
    </source>
</evidence>
<keyword evidence="21" id="KW-0802">TPR repeat</keyword>
<proteinExistence type="predicted"/>
<evidence type="ECO:0000256" key="5">
    <source>
        <dbReference type="ARBA" id="ARBA00012438"/>
    </source>
</evidence>
<evidence type="ECO:0000256" key="16">
    <source>
        <dbReference type="ARBA" id="ARBA00023012"/>
    </source>
</evidence>
<keyword evidence="8" id="KW-0004">4Fe-4S</keyword>
<keyword evidence="22" id="KW-0175">Coiled coil</keyword>
<dbReference type="SMART" id="SM00028">
    <property type="entry name" value="TPR"/>
    <property type="match status" value="5"/>
</dbReference>
<keyword evidence="13" id="KW-0418">Kinase</keyword>
<evidence type="ECO:0000259" key="24">
    <source>
        <dbReference type="PROSITE" id="PS50109"/>
    </source>
</evidence>
<dbReference type="PROSITE" id="PS50109">
    <property type="entry name" value="HIS_KIN"/>
    <property type="match status" value="1"/>
</dbReference>
<feature type="coiled-coil region" evidence="22">
    <location>
        <begin position="380"/>
        <end position="435"/>
    </location>
</feature>
<keyword evidence="14 23" id="KW-1133">Transmembrane helix</keyword>
<evidence type="ECO:0000256" key="17">
    <source>
        <dbReference type="ARBA" id="ARBA00023014"/>
    </source>
</evidence>
<evidence type="ECO:0000256" key="3">
    <source>
        <dbReference type="ARBA" id="ARBA00004496"/>
    </source>
</evidence>
<evidence type="ECO:0000256" key="22">
    <source>
        <dbReference type="SAM" id="Coils"/>
    </source>
</evidence>
<keyword evidence="16" id="KW-0902">Two-component regulatory system</keyword>
<feature type="domain" description="Histidine kinase" evidence="24">
    <location>
        <begin position="440"/>
        <end position="627"/>
    </location>
</feature>
<evidence type="ECO:0000256" key="20">
    <source>
        <dbReference type="ARBA" id="ARBA00030800"/>
    </source>
</evidence>
<accession>A0ABP8JVM8</accession>
<evidence type="ECO:0000256" key="10">
    <source>
        <dbReference type="ARBA" id="ARBA00022679"/>
    </source>
</evidence>
<dbReference type="Proteomes" id="UP001500936">
    <property type="component" value="Unassembled WGS sequence"/>
</dbReference>
<evidence type="ECO:0000256" key="7">
    <source>
        <dbReference type="ARBA" id="ARBA00022475"/>
    </source>
</evidence>
<keyword evidence="17" id="KW-0411">Iron-sulfur</keyword>
<dbReference type="InterPro" id="IPR004358">
    <property type="entry name" value="Sig_transdc_His_kin-like_C"/>
</dbReference>
<evidence type="ECO:0000256" key="2">
    <source>
        <dbReference type="ARBA" id="ARBA00001966"/>
    </source>
</evidence>
<dbReference type="SUPFAM" id="SSF55874">
    <property type="entry name" value="ATPase domain of HSP90 chaperone/DNA topoisomerase II/histidine kinase"/>
    <property type="match status" value="1"/>
</dbReference>
<dbReference type="Pfam" id="PF02518">
    <property type="entry name" value="HATPase_c"/>
    <property type="match status" value="1"/>
</dbReference>
<dbReference type="SMART" id="SM00387">
    <property type="entry name" value="HATPase_c"/>
    <property type="match status" value="1"/>
</dbReference>
<evidence type="ECO:0000256" key="14">
    <source>
        <dbReference type="ARBA" id="ARBA00022989"/>
    </source>
</evidence>
<evidence type="ECO:0000256" key="8">
    <source>
        <dbReference type="ARBA" id="ARBA00022485"/>
    </source>
</evidence>
<dbReference type="CDD" id="cd16917">
    <property type="entry name" value="HATPase_UhpB-NarQ-NarX-like"/>
    <property type="match status" value="1"/>
</dbReference>
<evidence type="ECO:0000256" key="6">
    <source>
        <dbReference type="ARBA" id="ARBA00017322"/>
    </source>
</evidence>
<reference evidence="26" key="1">
    <citation type="journal article" date="2019" name="Int. J. Syst. Evol. Microbiol.">
        <title>The Global Catalogue of Microorganisms (GCM) 10K type strain sequencing project: providing services to taxonomists for standard genome sequencing and annotation.</title>
        <authorList>
            <consortium name="The Broad Institute Genomics Platform"/>
            <consortium name="The Broad Institute Genome Sequencing Center for Infectious Disease"/>
            <person name="Wu L."/>
            <person name="Ma J."/>
        </authorList>
    </citation>
    <scope>NUCLEOTIDE SEQUENCE [LARGE SCALE GENOMIC DNA]</scope>
    <source>
        <strain evidence="26">JCM 17925</strain>
    </source>
</reference>
<keyword evidence="18 23" id="KW-0472">Membrane</keyword>
<dbReference type="InterPro" id="IPR019734">
    <property type="entry name" value="TPR_rpt"/>
</dbReference>
<dbReference type="InterPro" id="IPR005467">
    <property type="entry name" value="His_kinase_dom"/>
</dbReference>
<dbReference type="EMBL" id="BAABHB010000001">
    <property type="protein sequence ID" value="GAA4396753.1"/>
    <property type="molecule type" value="Genomic_DNA"/>
</dbReference>
<dbReference type="Gene3D" id="1.20.5.1930">
    <property type="match status" value="1"/>
</dbReference>
<dbReference type="InterPro" id="IPR011990">
    <property type="entry name" value="TPR-like_helical_dom_sf"/>
</dbReference>
<dbReference type="InterPro" id="IPR011712">
    <property type="entry name" value="Sig_transdc_His_kin_sub3_dim/P"/>
</dbReference>
<dbReference type="PROSITE" id="PS50005">
    <property type="entry name" value="TPR"/>
    <property type="match status" value="1"/>
</dbReference>
<dbReference type="Gene3D" id="3.30.565.10">
    <property type="entry name" value="Histidine kinase-like ATPase, C-terminal domain"/>
    <property type="match status" value="1"/>
</dbReference>
<feature type="coiled-coil region" evidence="22">
    <location>
        <begin position="315"/>
        <end position="346"/>
    </location>
</feature>